<dbReference type="RefSeq" id="XP_045544388.1">
    <property type="nucleotide sequence ID" value="XM_045688432.1"/>
</dbReference>
<gene>
    <name evidence="3" type="primary">LOC106561540</name>
</gene>
<evidence type="ECO:0000256" key="1">
    <source>
        <dbReference type="SAM" id="MobiDB-lite"/>
    </source>
</evidence>
<sequence>MSRMDRLRPRTLEADRAFLLLINSHSRPMLAGRPVSRVKILMLNHTIESASKDISFAWGKGVDVRVTNRLRVPLTPDNLQSLSFSIPGLHTRLNTPLEHVGLFHYGHLLVYNLPSVPADKPDKDSGVSLAPPLSCFYLGEDGGEVQGSARDDAPAGIVSNSVLPEGDCLYSAGQPEDSPVIDSPDLRGSDEQSLCSGSENFYTCPSAASQDSVPSPWSAHWASAAMSPHYGSGSSTNLPSSTPTSEDHSDSNELLSVEFKGRRYMRVLSRVKPRTDEDVEASWTVTDFTKHGEPVFSLRLDFMRPRPPLPRWMEGIAERYW</sequence>
<evidence type="ECO:0000313" key="2">
    <source>
        <dbReference type="Proteomes" id="UP001652741"/>
    </source>
</evidence>
<reference evidence="3" key="1">
    <citation type="submission" date="2025-08" db="UniProtKB">
        <authorList>
            <consortium name="RefSeq"/>
        </authorList>
    </citation>
    <scope>IDENTIFICATION</scope>
</reference>
<accession>A0ABM3CCU2</accession>
<feature type="region of interest" description="Disordered" evidence="1">
    <location>
        <begin position="228"/>
        <end position="254"/>
    </location>
</feature>
<dbReference type="GeneID" id="106561540"/>
<feature type="compositionally biased region" description="Low complexity" evidence="1">
    <location>
        <begin position="228"/>
        <end position="244"/>
    </location>
</feature>
<keyword evidence="2" id="KW-1185">Reference proteome</keyword>
<protein>
    <submittedName>
        <fullName evidence="3">Uncharacterized protein isoform X3</fullName>
    </submittedName>
</protein>
<name>A0ABM3CCU2_SALSA</name>
<evidence type="ECO:0000313" key="3">
    <source>
        <dbReference type="RefSeq" id="XP_045544388.1"/>
    </source>
</evidence>
<feature type="region of interest" description="Disordered" evidence="1">
    <location>
        <begin position="168"/>
        <end position="194"/>
    </location>
</feature>
<dbReference type="Proteomes" id="UP001652741">
    <property type="component" value="Chromosome ssa10"/>
</dbReference>
<organism evidence="2 3">
    <name type="scientific">Salmo salar</name>
    <name type="common">Atlantic salmon</name>
    <dbReference type="NCBI Taxonomy" id="8030"/>
    <lineage>
        <taxon>Eukaryota</taxon>
        <taxon>Metazoa</taxon>
        <taxon>Chordata</taxon>
        <taxon>Craniata</taxon>
        <taxon>Vertebrata</taxon>
        <taxon>Euteleostomi</taxon>
        <taxon>Actinopterygii</taxon>
        <taxon>Neopterygii</taxon>
        <taxon>Teleostei</taxon>
        <taxon>Protacanthopterygii</taxon>
        <taxon>Salmoniformes</taxon>
        <taxon>Salmonidae</taxon>
        <taxon>Salmoninae</taxon>
        <taxon>Salmo</taxon>
    </lineage>
</organism>
<proteinExistence type="predicted"/>